<evidence type="ECO:0000313" key="3">
    <source>
        <dbReference type="Proteomes" id="UP000178059"/>
    </source>
</evidence>
<dbReference type="Proteomes" id="UP000178059">
    <property type="component" value="Unassembled WGS sequence"/>
</dbReference>
<name>A0A1F6VHL4_9BACT</name>
<proteinExistence type="predicted"/>
<keyword evidence="1" id="KW-0175">Coiled coil</keyword>
<evidence type="ECO:0000313" key="2">
    <source>
        <dbReference type="EMBL" id="OGI69056.1"/>
    </source>
</evidence>
<evidence type="ECO:0000256" key="1">
    <source>
        <dbReference type="SAM" id="Coils"/>
    </source>
</evidence>
<feature type="coiled-coil region" evidence="1">
    <location>
        <begin position="44"/>
        <end position="130"/>
    </location>
</feature>
<organism evidence="2 3">
    <name type="scientific">Candidatus Nomurabacteria bacterium RIFCSPHIGHO2_01_FULL_42_16</name>
    <dbReference type="NCBI Taxonomy" id="1801743"/>
    <lineage>
        <taxon>Bacteria</taxon>
        <taxon>Candidatus Nomuraibacteriota</taxon>
    </lineage>
</organism>
<reference evidence="2 3" key="1">
    <citation type="journal article" date="2016" name="Nat. Commun.">
        <title>Thousands of microbial genomes shed light on interconnected biogeochemical processes in an aquifer system.</title>
        <authorList>
            <person name="Anantharaman K."/>
            <person name="Brown C.T."/>
            <person name="Hug L.A."/>
            <person name="Sharon I."/>
            <person name="Castelle C.J."/>
            <person name="Probst A.J."/>
            <person name="Thomas B.C."/>
            <person name="Singh A."/>
            <person name="Wilkins M.J."/>
            <person name="Karaoz U."/>
            <person name="Brodie E.L."/>
            <person name="Williams K.H."/>
            <person name="Hubbard S.S."/>
            <person name="Banfield J.F."/>
        </authorList>
    </citation>
    <scope>NUCLEOTIDE SEQUENCE [LARGE SCALE GENOMIC DNA]</scope>
</reference>
<dbReference type="STRING" id="1801743.A2824_00530"/>
<dbReference type="EMBL" id="MFTT01000034">
    <property type="protein sequence ID" value="OGI69056.1"/>
    <property type="molecule type" value="Genomic_DNA"/>
</dbReference>
<comment type="caution">
    <text evidence="2">The sequence shown here is derived from an EMBL/GenBank/DDBJ whole genome shotgun (WGS) entry which is preliminary data.</text>
</comment>
<sequence length="132" mass="14502">MPDTNDILKQTGIEIEGGEALEELEKKFQAISASAPIAATAAKAGMLSEKKAELEKLLDRISKDLASLKTKVKGDLDNLKKLKDAVEQELVKVKNLEATKTKVEAEIEKVIELEKNEENLSKEVAELEKEIG</sequence>
<protein>
    <submittedName>
        <fullName evidence="2">Uncharacterized protein</fullName>
    </submittedName>
</protein>
<dbReference type="AlphaFoldDB" id="A0A1F6VHL4"/>
<gene>
    <name evidence="2" type="ORF">A2824_00530</name>
</gene>
<accession>A0A1F6VHL4</accession>